<protein>
    <submittedName>
        <fullName evidence="2">Uncharacterized protein</fullName>
    </submittedName>
</protein>
<dbReference type="Pfam" id="PF18895">
    <property type="entry name" value="T4SS_pilin"/>
    <property type="match status" value="1"/>
</dbReference>
<evidence type="ECO:0000256" key="1">
    <source>
        <dbReference type="SAM" id="Phobius"/>
    </source>
</evidence>
<dbReference type="Proteomes" id="UP000177486">
    <property type="component" value="Unassembled WGS sequence"/>
</dbReference>
<accession>A0A1G2EYC3</accession>
<gene>
    <name evidence="2" type="ORF">A2931_01795</name>
</gene>
<keyword evidence="1" id="KW-0812">Transmembrane</keyword>
<dbReference type="AlphaFoldDB" id="A0A1G2EYC3"/>
<name>A0A1G2EYC3_9BACT</name>
<dbReference type="InterPro" id="IPR043993">
    <property type="entry name" value="T4SS_pilin"/>
</dbReference>
<keyword evidence="1" id="KW-0472">Membrane</keyword>
<evidence type="ECO:0000313" key="3">
    <source>
        <dbReference type="Proteomes" id="UP000177486"/>
    </source>
</evidence>
<proteinExistence type="predicted"/>
<dbReference type="EMBL" id="MHMQ01000013">
    <property type="protein sequence ID" value="OGZ30816.1"/>
    <property type="molecule type" value="Genomic_DNA"/>
</dbReference>
<organism evidence="2 3">
    <name type="scientific">Candidatus Niyogibacteria bacterium RIFCSPLOWO2_01_FULL_45_48</name>
    <dbReference type="NCBI Taxonomy" id="1801724"/>
    <lineage>
        <taxon>Bacteria</taxon>
        <taxon>Candidatus Niyogiibacteriota</taxon>
    </lineage>
</organism>
<feature type="transmembrane region" description="Helical" evidence="1">
    <location>
        <begin position="83"/>
        <end position="105"/>
    </location>
</feature>
<keyword evidence="1" id="KW-1133">Transmembrane helix</keyword>
<comment type="caution">
    <text evidence="2">The sequence shown here is derived from an EMBL/GenBank/DDBJ whole genome shotgun (WGS) entry which is preliminary data.</text>
</comment>
<feature type="transmembrane region" description="Helical" evidence="1">
    <location>
        <begin position="49"/>
        <end position="71"/>
    </location>
</feature>
<sequence>MKISRILLKPANIYIISLGWANSVFAQTLKNPLKAENFGQVVESLARAITAIGIPLAAIFIIYSGFLFVSARGSEEQLKKAKTTFFWTMVGTLLIVGAWAIATAINQFAQGLR</sequence>
<feature type="transmembrane region" description="Helical" evidence="1">
    <location>
        <begin position="12"/>
        <end position="29"/>
    </location>
</feature>
<reference evidence="2 3" key="1">
    <citation type="journal article" date="2016" name="Nat. Commun.">
        <title>Thousands of microbial genomes shed light on interconnected biogeochemical processes in an aquifer system.</title>
        <authorList>
            <person name="Anantharaman K."/>
            <person name="Brown C.T."/>
            <person name="Hug L.A."/>
            <person name="Sharon I."/>
            <person name="Castelle C.J."/>
            <person name="Probst A.J."/>
            <person name="Thomas B.C."/>
            <person name="Singh A."/>
            <person name="Wilkins M.J."/>
            <person name="Karaoz U."/>
            <person name="Brodie E.L."/>
            <person name="Williams K.H."/>
            <person name="Hubbard S.S."/>
            <person name="Banfield J.F."/>
        </authorList>
    </citation>
    <scope>NUCLEOTIDE SEQUENCE [LARGE SCALE GENOMIC DNA]</scope>
</reference>
<evidence type="ECO:0000313" key="2">
    <source>
        <dbReference type="EMBL" id="OGZ30816.1"/>
    </source>
</evidence>